<evidence type="ECO:0000313" key="2">
    <source>
        <dbReference type="Proteomes" id="UP001606210"/>
    </source>
</evidence>
<sequence length="44" mass="5256">MSSQMPRITYGEGRAIYRLVFFNRHALPDRIWGDIARDQNRSLF</sequence>
<accession>A0ABW7EZI3</accession>
<proteinExistence type="predicted"/>
<dbReference type="Proteomes" id="UP001606210">
    <property type="component" value="Unassembled WGS sequence"/>
</dbReference>
<name>A0ABW7EZI3_9BURK</name>
<evidence type="ECO:0000313" key="1">
    <source>
        <dbReference type="EMBL" id="MFG6429787.1"/>
    </source>
</evidence>
<comment type="caution">
    <text evidence="1">The sequence shown here is derived from an EMBL/GenBank/DDBJ whole genome shotgun (WGS) entry which is preliminary data.</text>
</comment>
<organism evidence="1 2">
    <name type="scientific">Pelomonas parva</name>
    <dbReference type="NCBI Taxonomy" id="3299032"/>
    <lineage>
        <taxon>Bacteria</taxon>
        <taxon>Pseudomonadati</taxon>
        <taxon>Pseudomonadota</taxon>
        <taxon>Betaproteobacteria</taxon>
        <taxon>Burkholderiales</taxon>
        <taxon>Sphaerotilaceae</taxon>
        <taxon>Roseateles</taxon>
    </lineage>
</organism>
<keyword evidence="2" id="KW-1185">Reference proteome</keyword>
<reference evidence="1 2" key="1">
    <citation type="submission" date="2024-08" db="EMBL/GenBank/DDBJ databases">
        <authorList>
            <person name="Lu H."/>
        </authorList>
    </citation>
    <scope>NUCLEOTIDE SEQUENCE [LARGE SCALE GENOMIC DNA]</scope>
    <source>
        <strain evidence="1 2">LYH14W</strain>
    </source>
</reference>
<protein>
    <submittedName>
        <fullName evidence="1">Uncharacterized protein</fullName>
    </submittedName>
</protein>
<dbReference type="EMBL" id="JBIGHV010000003">
    <property type="protein sequence ID" value="MFG6429787.1"/>
    <property type="molecule type" value="Genomic_DNA"/>
</dbReference>
<gene>
    <name evidence="1" type="ORF">ACG00Y_07685</name>
</gene>